<evidence type="ECO:0000256" key="1">
    <source>
        <dbReference type="SAM" id="MobiDB-lite"/>
    </source>
</evidence>
<evidence type="ECO:0000313" key="4">
    <source>
        <dbReference type="Proteomes" id="UP001239445"/>
    </source>
</evidence>
<sequence length="147" mass="16007">MSDFISALRAMSDFASHESDAAYSTFTAMWILGFVGFPIMTIGMIVLAVLTWRPLRQYWTGKAQRADEEWAAWREARRARRAAILPENAAAVDATTRPESVVVTENGGLPETGAAAADADADRGRSRVPRGGWGRLGPGKWDDVPLA</sequence>
<keyword evidence="2" id="KW-1133">Transmembrane helix</keyword>
<keyword evidence="2" id="KW-0472">Membrane</keyword>
<accession>A0AAJ0BF23</accession>
<dbReference type="EMBL" id="MU839833">
    <property type="protein sequence ID" value="KAK1755632.1"/>
    <property type="molecule type" value="Genomic_DNA"/>
</dbReference>
<gene>
    <name evidence="3" type="ORF">QBC47DRAFT_401799</name>
</gene>
<feature type="transmembrane region" description="Helical" evidence="2">
    <location>
        <begin position="28"/>
        <end position="52"/>
    </location>
</feature>
<keyword evidence="4" id="KW-1185">Reference proteome</keyword>
<evidence type="ECO:0000256" key="2">
    <source>
        <dbReference type="SAM" id="Phobius"/>
    </source>
</evidence>
<dbReference type="AlphaFoldDB" id="A0AAJ0BF23"/>
<keyword evidence="2" id="KW-0812">Transmembrane</keyword>
<organism evidence="3 4">
    <name type="scientific">Echria macrotheca</name>
    <dbReference type="NCBI Taxonomy" id="438768"/>
    <lineage>
        <taxon>Eukaryota</taxon>
        <taxon>Fungi</taxon>
        <taxon>Dikarya</taxon>
        <taxon>Ascomycota</taxon>
        <taxon>Pezizomycotina</taxon>
        <taxon>Sordariomycetes</taxon>
        <taxon>Sordariomycetidae</taxon>
        <taxon>Sordariales</taxon>
        <taxon>Schizotheciaceae</taxon>
        <taxon>Echria</taxon>
    </lineage>
</organism>
<reference evidence="3" key="1">
    <citation type="submission" date="2023-06" db="EMBL/GenBank/DDBJ databases">
        <title>Genome-scale phylogeny and comparative genomics of the fungal order Sordariales.</title>
        <authorList>
            <consortium name="Lawrence Berkeley National Laboratory"/>
            <person name="Hensen N."/>
            <person name="Bonometti L."/>
            <person name="Westerberg I."/>
            <person name="Brannstrom I.O."/>
            <person name="Guillou S."/>
            <person name="Cros-Aarteil S."/>
            <person name="Calhoun S."/>
            <person name="Haridas S."/>
            <person name="Kuo A."/>
            <person name="Mondo S."/>
            <person name="Pangilinan J."/>
            <person name="Riley R."/>
            <person name="Labutti K."/>
            <person name="Andreopoulos B."/>
            <person name="Lipzen A."/>
            <person name="Chen C."/>
            <person name="Yanf M."/>
            <person name="Daum C."/>
            <person name="Ng V."/>
            <person name="Clum A."/>
            <person name="Steindorff A."/>
            <person name="Ohm R."/>
            <person name="Martin F."/>
            <person name="Silar P."/>
            <person name="Natvig D."/>
            <person name="Lalanne C."/>
            <person name="Gautier V."/>
            <person name="Ament-Velasquez S.L."/>
            <person name="Kruys A."/>
            <person name="Hutchinson M.I."/>
            <person name="Powell A.J."/>
            <person name="Barry K."/>
            <person name="Miller A.N."/>
            <person name="Grigoriev I.V."/>
            <person name="Debuchy R."/>
            <person name="Gladieux P."/>
            <person name="Thoren M.H."/>
            <person name="Johannesson H."/>
        </authorList>
    </citation>
    <scope>NUCLEOTIDE SEQUENCE</scope>
    <source>
        <strain evidence="3">PSN4</strain>
    </source>
</reference>
<name>A0AAJ0BF23_9PEZI</name>
<comment type="caution">
    <text evidence="3">The sequence shown here is derived from an EMBL/GenBank/DDBJ whole genome shotgun (WGS) entry which is preliminary data.</text>
</comment>
<proteinExistence type="predicted"/>
<evidence type="ECO:0000313" key="3">
    <source>
        <dbReference type="EMBL" id="KAK1755632.1"/>
    </source>
</evidence>
<protein>
    <submittedName>
        <fullName evidence="3">Uncharacterized protein</fullName>
    </submittedName>
</protein>
<dbReference type="Proteomes" id="UP001239445">
    <property type="component" value="Unassembled WGS sequence"/>
</dbReference>
<feature type="region of interest" description="Disordered" evidence="1">
    <location>
        <begin position="104"/>
        <end position="147"/>
    </location>
</feature>